<keyword evidence="2 4" id="KW-0560">Oxidoreductase</keyword>
<dbReference type="RefSeq" id="WP_379750456.1">
    <property type="nucleotide sequence ID" value="NZ_JBHTCP010000048.1"/>
</dbReference>
<dbReference type="EMBL" id="JBHTCP010000048">
    <property type="protein sequence ID" value="MFC7372890.1"/>
    <property type="molecule type" value="Genomic_DNA"/>
</dbReference>
<dbReference type="EC" id="1.-.-.-" evidence="4"/>
<reference evidence="5" key="1">
    <citation type="journal article" date="2019" name="Int. J. Syst. Evol. Microbiol.">
        <title>The Global Catalogue of Microorganisms (GCM) 10K type strain sequencing project: providing services to taxonomists for standard genome sequencing and annotation.</title>
        <authorList>
            <consortium name="The Broad Institute Genomics Platform"/>
            <consortium name="The Broad Institute Genome Sequencing Center for Infectious Disease"/>
            <person name="Wu L."/>
            <person name="Ma J."/>
        </authorList>
    </citation>
    <scope>NUCLEOTIDE SEQUENCE [LARGE SCALE GENOMIC DNA]</scope>
    <source>
        <strain evidence="5">NBRC 106396</strain>
    </source>
</reference>
<protein>
    <submittedName>
        <fullName evidence="4">SDR family NAD(P)-dependent oxidoreductase</fullName>
        <ecNumber evidence="4">1.-.-.-</ecNumber>
    </submittedName>
</protein>
<evidence type="ECO:0000256" key="1">
    <source>
        <dbReference type="ARBA" id="ARBA00006484"/>
    </source>
</evidence>
<accession>A0ABW2NSZ5</accession>
<dbReference type="InterPro" id="IPR002347">
    <property type="entry name" value="SDR_fam"/>
</dbReference>
<sequence>MNNRYVLITGASSGIGLSLAKRFAKDGYSLILTARNEEQLQKIATELQAEYRINAAYIAQDLSQPEAPRQLVDELNRRDLSVDMLVNNAGFAAYGPFRDTKWEEERDMIQVNIMALTELTKRLLPGMISRNRGRILNVASTAAFQPGPLMAVYYATKAYVLSFSEALSFELRNTNITVTALAPGATATNFEARANLGSSRLFKSGAMNVEDVALAGYKAMQSGKRLVIPGAKNKFLASAIRLLPRKTVLKIVHYVQDKA</sequence>
<keyword evidence="5" id="KW-1185">Reference proteome</keyword>
<evidence type="ECO:0000313" key="5">
    <source>
        <dbReference type="Proteomes" id="UP001596549"/>
    </source>
</evidence>
<dbReference type="PANTHER" id="PTHR44196">
    <property type="entry name" value="DEHYDROGENASE/REDUCTASE SDR FAMILY MEMBER 7B"/>
    <property type="match status" value="1"/>
</dbReference>
<gene>
    <name evidence="4" type="ORF">ACFQPF_14630</name>
</gene>
<dbReference type="Gene3D" id="3.40.50.720">
    <property type="entry name" value="NAD(P)-binding Rossmann-like Domain"/>
    <property type="match status" value="1"/>
</dbReference>
<dbReference type="CDD" id="cd05233">
    <property type="entry name" value="SDR_c"/>
    <property type="match status" value="1"/>
</dbReference>
<dbReference type="PRINTS" id="PR00081">
    <property type="entry name" value="GDHRDH"/>
</dbReference>
<dbReference type="GO" id="GO:0016491">
    <property type="term" value="F:oxidoreductase activity"/>
    <property type="evidence" value="ECO:0007669"/>
    <property type="project" value="UniProtKB-KW"/>
</dbReference>
<evidence type="ECO:0000256" key="2">
    <source>
        <dbReference type="ARBA" id="ARBA00023002"/>
    </source>
</evidence>
<comment type="caution">
    <text evidence="4">The sequence shown here is derived from an EMBL/GenBank/DDBJ whole genome shotgun (WGS) entry which is preliminary data.</text>
</comment>
<evidence type="ECO:0000256" key="3">
    <source>
        <dbReference type="RuleBase" id="RU000363"/>
    </source>
</evidence>
<dbReference type="Pfam" id="PF00106">
    <property type="entry name" value="adh_short"/>
    <property type="match status" value="1"/>
</dbReference>
<dbReference type="SUPFAM" id="SSF51735">
    <property type="entry name" value="NAD(P)-binding Rossmann-fold domains"/>
    <property type="match status" value="1"/>
</dbReference>
<dbReference type="PRINTS" id="PR00080">
    <property type="entry name" value="SDRFAMILY"/>
</dbReference>
<organism evidence="4 5">
    <name type="scientific">Fictibacillus iocasae</name>
    <dbReference type="NCBI Taxonomy" id="2715437"/>
    <lineage>
        <taxon>Bacteria</taxon>
        <taxon>Bacillati</taxon>
        <taxon>Bacillota</taxon>
        <taxon>Bacilli</taxon>
        <taxon>Bacillales</taxon>
        <taxon>Fictibacillaceae</taxon>
        <taxon>Fictibacillus</taxon>
    </lineage>
</organism>
<comment type="similarity">
    <text evidence="1 3">Belongs to the short-chain dehydrogenases/reductases (SDR) family.</text>
</comment>
<proteinExistence type="inferred from homology"/>
<name>A0ABW2NSZ5_9BACL</name>
<dbReference type="InterPro" id="IPR036291">
    <property type="entry name" value="NAD(P)-bd_dom_sf"/>
</dbReference>
<dbReference type="Proteomes" id="UP001596549">
    <property type="component" value="Unassembled WGS sequence"/>
</dbReference>
<dbReference type="PANTHER" id="PTHR44196:SF2">
    <property type="entry name" value="SHORT-CHAIN DEHYDROGENASE-RELATED"/>
    <property type="match status" value="1"/>
</dbReference>
<evidence type="ECO:0000313" key="4">
    <source>
        <dbReference type="EMBL" id="MFC7372890.1"/>
    </source>
</evidence>
<dbReference type="PIRSF" id="PIRSF000126">
    <property type="entry name" value="11-beta-HSD1"/>
    <property type="match status" value="1"/>
</dbReference>